<organism evidence="2 3">
    <name type="scientific">Mycolicibacterium porcinum</name>
    <dbReference type="NCBI Taxonomy" id="39693"/>
    <lineage>
        <taxon>Bacteria</taxon>
        <taxon>Bacillati</taxon>
        <taxon>Actinomycetota</taxon>
        <taxon>Actinomycetes</taxon>
        <taxon>Mycobacteriales</taxon>
        <taxon>Mycobacteriaceae</taxon>
        <taxon>Mycolicibacterium</taxon>
    </lineage>
</organism>
<accession>A0AAW5SYX1</accession>
<dbReference type="PANTHER" id="PTHR48228:SF5">
    <property type="entry name" value="ALPHA-METHYLACYL-COA RACEMASE"/>
    <property type="match status" value="1"/>
</dbReference>
<dbReference type="EMBL" id="JACKVC010000010">
    <property type="protein sequence ID" value="MCV7388006.1"/>
    <property type="molecule type" value="Genomic_DNA"/>
</dbReference>
<evidence type="ECO:0000313" key="2">
    <source>
        <dbReference type="EMBL" id="MCV7388006.1"/>
    </source>
</evidence>
<dbReference type="Gene3D" id="3.40.50.10540">
    <property type="entry name" value="Crotonobetainyl-coa:carnitine coa-transferase, domain 1"/>
    <property type="match status" value="1"/>
</dbReference>
<dbReference type="Proteomes" id="UP001141659">
    <property type="component" value="Unassembled WGS sequence"/>
</dbReference>
<dbReference type="InterPro" id="IPR044855">
    <property type="entry name" value="CoA-Trfase_III_dom3_sf"/>
</dbReference>
<protein>
    <submittedName>
        <fullName evidence="2">CoA transferase</fullName>
    </submittedName>
</protein>
<sequence length="370" mass="39208">MSGSGEAEVGSRPARGGPLAGITVVELAGMGPGPHAAMLLADLGAEVLRVHRRGHAGGGAGLRGRRLVAADLKNADDLEQVRELIDRADVLIEGFRPGVTERLGLGPDECIHRNPGLIYTRVTGWGQTGPRAQQAGHDINYVGLTGLLHAMGAPDRPPAPPLNLVGDYGGGSMSAVVGVLAALVERQVSGRGQVVDVAIVNGAALLGHVMWAMRSDGRWSDQRGTNIFDGSAPFYCTYECADGGYVAVGALEPEFFTEMLRLLEIDPETLGPQRDQTGWPQMRRVLADTFRQRSRDEWSRVFADSDACVTPVLTVAEAADDAQLLARNVFVEVDGVRQPAPAPLFSRTPAPQPVPARAGALTPTSRPPSR</sequence>
<dbReference type="InterPro" id="IPR023606">
    <property type="entry name" value="CoA-Trfase_III_dom_1_sf"/>
</dbReference>
<keyword evidence="2" id="KW-0808">Transferase</keyword>
<evidence type="ECO:0000313" key="3">
    <source>
        <dbReference type="Proteomes" id="UP001141659"/>
    </source>
</evidence>
<comment type="caution">
    <text evidence="2">The sequence shown here is derived from an EMBL/GenBank/DDBJ whole genome shotgun (WGS) entry which is preliminary data.</text>
</comment>
<dbReference type="SUPFAM" id="SSF89796">
    <property type="entry name" value="CoA-transferase family III (CaiB/BaiF)"/>
    <property type="match status" value="1"/>
</dbReference>
<name>A0AAW5SYX1_9MYCO</name>
<dbReference type="AlphaFoldDB" id="A0AAW5SYX1"/>
<reference evidence="2" key="1">
    <citation type="submission" date="2020-07" db="EMBL/GenBank/DDBJ databases">
        <authorList>
            <person name="Pettersson B.M.F."/>
            <person name="Behra P.R.K."/>
            <person name="Ramesh M."/>
            <person name="Das S."/>
            <person name="Dasgupta S."/>
            <person name="Kirsebom L.A."/>
        </authorList>
    </citation>
    <scope>NUCLEOTIDE SEQUENCE</scope>
    <source>
        <strain evidence="2">DSM 44242</strain>
    </source>
</reference>
<proteinExistence type="predicted"/>
<gene>
    <name evidence="2" type="ORF">H5P34_08105</name>
</gene>
<dbReference type="Gene3D" id="3.30.1540.10">
    <property type="entry name" value="formyl-coa transferase, domain 3"/>
    <property type="match status" value="1"/>
</dbReference>
<reference evidence="2" key="2">
    <citation type="journal article" date="2022" name="BMC Genomics">
        <title>Comparative genome analysis of mycobacteria focusing on tRNA and non-coding RNA.</title>
        <authorList>
            <person name="Behra P.R.K."/>
            <person name="Pettersson B.M.F."/>
            <person name="Ramesh M."/>
            <person name="Das S."/>
            <person name="Dasgupta S."/>
            <person name="Kirsebom L.A."/>
        </authorList>
    </citation>
    <scope>NUCLEOTIDE SEQUENCE</scope>
    <source>
        <strain evidence="2">DSM 44242</strain>
    </source>
</reference>
<dbReference type="RefSeq" id="WP_105367230.1">
    <property type="nucleotide sequence ID" value="NZ_JACKVC010000010.1"/>
</dbReference>
<dbReference type="InterPro" id="IPR003673">
    <property type="entry name" value="CoA-Trfase_fam_III"/>
</dbReference>
<feature type="region of interest" description="Disordered" evidence="1">
    <location>
        <begin position="340"/>
        <end position="370"/>
    </location>
</feature>
<evidence type="ECO:0000256" key="1">
    <source>
        <dbReference type="SAM" id="MobiDB-lite"/>
    </source>
</evidence>
<dbReference type="GO" id="GO:0016740">
    <property type="term" value="F:transferase activity"/>
    <property type="evidence" value="ECO:0007669"/>
    <property type="project" value="UniProtKB-KW"/>
</dbReference>
<dbReference type="InterPro" id="IPR050509">
    <property type="entry name" value="CoA-transferase_III"/>
</dbReference>
<dbReference type="Pfam" id="PF02515">
    <property type="entry name" value="CoA_transf_3"/>
    <property type="match status" value="1"/>
</dbReference>
<dbReference type="PANTHER" id="PTHR48228">
    <property type="entry name" value="SUCCINYL-COA--D-CITRAMALATE COA-TRANSFERASE"/>
    <property type="match status" value="1"/>
</dbReference>